<sequence>MSSDIIPVLENGLNAYLVTPKQVTDVIKSAETPEEAANALRQAVKAFSLKRAVVVSDPGLEPRRTSVEALQKAGFTEIVSIDTLSIKVSSCIFNLSLNCAIGEPVFVYLKKDNSIENMPDVVVIQKCENGWQIIGTKRHFDSFRDEHPSARHSIMSNGSRELQTQHSGMKVHEAIAADPNFKEKFIRNRVNKGSFNGYDVLPYCGVDLKLAFGNKSDIIKLTDRVVPFSVSKEVDVGDADDVKAVVHVDNEEDDGPGPLVKKFNFKNKAHRIVSITVNVDGSLVPEVTLKTASTYEPPKKTTPVIYVVKDAYDTYLLEAVFRDRVSNEGSFETSEKLLSHMVETYSTDSTVGVYYVVSGLKFRSCLREFRTACEKAGYLNLKFITVESLYLSLLLDRAQIYINTSVKIAVVSSDTCRVIGRDVKHLRILEREEYPNFDIKTTEATTVLIDNSNNMYTKTDLDYFRTKFSKYSILVVAEKEHPKQLAKYFWSLANKTTFAGNIFNDFGDFEFAIEEHGAIMERIETRFARIPYVVTASYQVTFTKQLHIHIQAGDATMEELEEYEVWPGMIVEFTITVNSACDVTVDMLPFMPGYYQRRAPEIEELPMLDDDSKSSSVEVKSNVEVKKAEEVDDKKKKKRKKKKHAKTETTEPENLPTTLESGMSQLKLDLSPSVVLTFTSDNRVIIKADDTYTGDKEVLAYVRLQNGKPPQSGKLPFIALKKHPSSVFYDITRLLATDFDPDHPDPAWGFKTSRDANGKVIVCTRTDNITTFPIVLFGIVVRSVLLYIREHTKSDITSLGIKLPAGSTINNTELGEVAKRIGVELALLTE</sequence>
<feature type="compositionally biased region" description="Basic residues" evidence="1">
    <location>
        <begin position="635"/>
        <end position="645"/>
    </location>
</feature>
<accession>A0A7E4W1L3</accession>
<evidence type="ECO:0000313" key="3">
    <source>
        <dbReference type="WBParaSite" id="Pan_g6192.t1"/>
    </source>
</evidence>
<feature type="region of interest" description="Disordered" evidence="1">
    <location>
        <begin position="629"/>
        <end position="659"/>
    </location>
</feature>
<reference evidence="2" key="1">
    <citation type="journal article" date="2013" name="Genetics">
        <title>The draft genome and transcriptome of Panagrellus redivivus are shaped by the harsh demands of a free-living lifestyle.</title>
        <authorList>
            <person name="Srinivasan J."/>
            <person name="Dillman A.R."/>
            <person name="Macchietto M.G."/>
            <person name="Heikkinen L."/>
            <person name="Lakso M."/>
            <person name="Fracchia K.M."/>
            <person name="Antoshechkin I."/>
            <person name="Mortazavi A."/>
            <person name="Wong G."/>
            <person name="Sternberg P.W."/>
        </authorList>
    </citation>
    <scope>NUCLEOTIDE SEQUENCE [LARGE SCALE GENOMIC DNA]</scope>
    <source>
        <strain evidence="2">MT8872</strain>
    </source>
</reference>
<dbReference type="WBParaSite" id="Pan_g6192.t1">
    <property type="protein sequence ID" value="Pan_g6192.t1"/>
    <property type="gene ID" value="Pan_g6192"/>
</dbReference>
<organism evidence="2 3">
    <name type="scientific">Panagrellus redivivus</name>
    <name type="common">Microworm</name>
    <dbReference type="NCBI Taxonomy" id="6233"/>
    <lineage>
        <taxon>Eukaryota</taxon>
        <taxon>Metazoa</taxon>
        <taxon>Ecdysozoa</taxon>
        <taxon>Nematoda</taxon>
        <taxon>Chromadorea</taxon>
        <taxon>Rhabditida</taxon>
        <taxon>Tylenchina</taxon>
        <taxon>Panagrolaimomorpha</taxon>
        <taxon>Panagrolaimoidea</taxon>
        <taxon>Panagrolaimidae</taxon>
        <taxon>Panagrellus</taxon>
    </lineage>
</organism>
<protein>
    <submittedName>
        <fullName evidence="3">Tudor domain-containing protein</fullName>
    </submittedName>
</protein>
<dbReference type="AlphaFoldDB" id="A0A7E4W1L3"/>
<dbReference type="Proteomes" id="UP000492821">
    <property type="component" value="Unassembled WGS sequence"/>
</dbReference>
<keyword evidence="2" id="KW-1185">Reference proteome</keyword>
<evidence type="ECO:0000256" key="1">
    <source>
        <dbReference type="SAM" id="MobiDB-lite"/>
    </source>
</evidence>
<evidence type="ECO:0000313" key="2">
    <source>
        <dbReference type="Proteomes" id="UP000492821"/>
    </source>
</evidence>
<name>A0A7E4W1L3_PANRE</name>
<proteinExistence type="predicted"/>
<reference evidence="3" key="2">
    <citation type="submission" date="2020-10" db="UniProtKB">
        <authorList>
            <consortium name="WormBaseParasite"/>
        </authorList>
    </citation>
    <scope>IDENTIFICATION</scope>
</reference>